<protein>
    <submittedName>
        <fullName evidence="1">Uncharacterized protein</fullName>
    </submittedName>
</protein>
<feature type="non-terminal residue" evidence="1">
    <location>
        <position position="1"/>
    </location>
</feature>
<reference evidence="1" key="1">
    <citation type="journal article" date="2014" name="Front. Microbiol.">
        <title>High frequency of phylogenetically diverse reductive dehalogenase-homologous genes in deep subseafloor sedimentary metagenomes.</title>
        <authorList>
            <person name="Kawai M."/>
            <person name="Futagami T."/>
            <person name="Toyoda A."/>
            <person name="Takaki Y."/>
            <person name="Nishi S."/>
            <person name="Hori S."/>
            <person name="Arai W."/>
            <person name="Tsubouchi T."/>
            <person name="Morono Y."/>
            <person name="Uchiyama I."/>
            <person name="Ito T."/>
            <person name="Fujiyama A."/>
            <person name="Inagaki F."/>
            <person name="Takami H."/>
        </authorList>
    </citation>
    <scope>NUCLEOTIDE SEQUENCE</scope>
    <source>
        <strain evidence="1">Expedition CK06-06</strain>
    </source>
</reference>
<dbReference type="EMBL" id="BARV01033891">
    <property type="protein sequence ID" value="GAI55022.1"/>
    <property type="molecule type" value="Genomic_DNA"/>
</dbReference>
<sequence>WPTEPDTPAANYLSYGLNDWVRNSPQKSSRGLGGIDRLPLLWRTPNVKGAGNIPLLLDSCFFGSDPYHTDQPPEYDGNVMVEFNQNEMKRFCLNRHQNGTTNGVFVDWSVREIGLKELWKLKWHREFDISGPWTQAGGAQPSDWPEWMRKFKDY</sequence>
<dbReference type="AlphaFoldDB" id="X1PFF9"/>
<comment type="caution">
    <text evidence="1">The sequence shown here is derived from an EMBL/GenBank/DDBJ whole genome shotgun (WGS) entry which is preliminary data.</text>
</comment>
<evidence type="ECO:0000313" key="1">
    <source>
        <dbReference type="EMBL" id="GAI55022.1"/>
    </source>
</evidence>
<name>X1PFF9_9ZZZZ</name>
<gene>
    <name evidence="1" type="ORF">S06H3_53195</name>
</gene>
<accession>X1PFF9</accession>
<proteinExistence type="predicted"/>
<organism evidence="1">
    <name type="scientific">marine sediment metagenome</name>
    <dbReference type="NCBI Taxonomy" id="412755"/>
    <lineage>
        <taxon>unclassified sequences</taxon>
        <taxon>metagenomes</taxon>
        <taxon>ecological metagenomes</taxon>
    </lineage>
</organism>